<sequence>MSWQAFLGDRPRTLAAVQEWAQAKFPLDFAKLPDHTTLNFMSFQQEAWCREMGMLQVPTVALHVGACSHGRTPGFQLYAIVHGEPLTYTKVAWIAKCGDGSYKRLPVQELDAITFDEPFSMCCDPKNLLETLNKRLKAVVCFYFLAANHLNEFLPDAAFQNELRRACAWYNSGSQKQDEQAALLQLQNKVKTLEADLRAATGSSASNANRDNQRQSSREGGPEIVHEGSSNRGK</sequence>
<feature type="region of interest" description="Disordered" evidence="1">
    <location>
        <begin position="197"/>
        <end position="234"/>
    </location>
</feature>
<organism evidence="2 3">
    <name type="scientific">Lophiostoma macrostomum CBS 122681</name>
    <dbReference type="NCBI Taxonomy" id="1314788"/>
    <lineage>
        <taxon>Eukaryota</taxon>
        <taxon>Fungi</taxon>
        <taxon>Dikarya</taxon>
        <taxon>Ascomycota</taxon>
        <taxon>Pezizomycotina</taxon>
        <taxon>Dothideomycetes</taxon>
        <taxon>Pleosporomycetidae</taxon>
        <taxon>Pleosporales</taxon>
        <taxon>Lophiostomataceae</taxon>
        <taxon>Lophiostoma</taxon>
    </lineage>
</organism>
<dbReference type="AlphaFoldDB" id="A0A6A6SVL9"/>
<protein>
    <submittedName>
        <fullName evidence="2">Uncharacterized protein</fullName>
    </submittedName>
</protein>
<dbReference type="OrthoDB" id="10669428at2759"/>
<evidence type="ECO:0000313" key="3">
    <source>
        <dbReference type="Proteomes" id="UP000799324"/>
    </source>
</evidence>
<evidence type="ECO:0000313" key="2">
    <source>
        <dbReference type="EMBL" id="KAF2651729.1"/>
    </source>
</evidence>
<feature type="compositionally biased region" description="Polar residues" evidence="1">
    <location>
        <begin position="201"/>
        <end position="210"/>
    </location>
</feature>
<gene>
    <name evidence="2" type="ORF">K491DRAFT_83201</name>
</gene>
<proteinExistence type="predicted"/>
<evidence type="ECO:0000256" key="1">
    <source>
        <dbReference type="SAM" id="MobiDB-lite"/>
    </source>
</evidence>
<accession>A0A6A6SVL9</accession>
<reference evidence="2" key="1">
    <citation type="journal article" date="2020" name="Stud. Mycol.">
        <title>101 Dothideomycetes genomes: a test case for predicting lifestyles and emergence of pathogens.</title>
        <authorList>
            <person name="Haridas S."/>
            <person name="Albert R."/>
            <person name="Binder M."/>
            <person name="Bloem J."/>
            <person name="Labutti K."/>
            <person name="Salamov A."/>
            <person name="Andreopoulos B."/>
            <person name="Baker S."/>
            <person name="Barry K."/>
            <person name="Bills G."/>
            <person name="Bluhm B."/>
            <person name="Cannon C."/>
            <person name="Castanera R."/>
            <person name="Culley D."/>
            <person name="Daum C."/>
            <person name="Ezra D."/>
            <person name="Gonzalez J."/>
            <person name="Henrissat B."/>
            <person name="Kuo A."/>
            <person name="Liang C."/>
            <person name="Lipzen A."/>
            <person name="Lutzoni F."/>
            <person name="Magnuson J."/>
            <person name="Mondo S."/>
            <person name="Nolan M."/>
            <person name="Ohm R."/>
            <person name="Pangilinan J."/>
            <person name="Park H.-J."/>
            <person name="Ramirez L."/>
            <person name="Alfaro M."/>
            <person name="Sun H."/>
            <person name="Tritt A."/>
            <person name="Yoshinaga Y."/>
            <person name="Zwiers L.-H."/>
            <person name="Turgeon B."/>
            <person name="Goodwin S."/>
            <person name="Spatafora J."/>
            <person name="Crous P."/>
            <person name="Grigoriev I."/>
        </authorList>
    </citation>
    <scope>NUCLEOTIDE SEQUENCE</scope>
    <source>
        <strain evidence="2">CBS 122681</strain>
    </source>
</reference>
<dbReference type="Proteomes" id="UP000799324">
    <property type="component" value="Unassembled WGS sequence"/>
</dbReference>
<dbReference type="EMBL" id="MU004418">
    <property type="protein sequence ID" value="KAF2651729.1"/>
    <property type="molecule type" value="Genomic_DNA"/>
</dbReference>
<feature type="compositionally biased region" description="Basic and acidic residues" evidence="1">
    <location>
        <begin position="211"/>
        <end position="226"/>
    </location>
</feature>
<name>A0A6A6SVL9_9PLEO</name>
<keyword evidence="3" id="KW-1185">Reference proteome</keyword>